<accession>A0A4Q0MBE8</accession>
<dbReference type="InterPro" id="IPR050250">
    <property type="entry name" value="Macrolide_Exporter_MacB"/>
</dbReference>
<dbReference type="EMBL" id="RXOC01000005">
    <property type="protein sequence ID" value="RXF70169.1"/>
    <property type="molecule type" value="Genomic_DNA"/>
</dbReference>
<dbReference type="PANTHER" id="PTHR30572">
    <property type="entry name" value="MEMBRANE COMPONENT OF TRANSPORTER-RELATED"/>
    <property type="match status" value="1"/>
</dbReference>
<dbReference type="Proteomes" id="UP000290848">
    <property type="component" value="Unassembled WGS sequence"/>
</dbReference>
<feature type="transmembrane region" description="Helical" evidence="7">
    <location>
        <begin position="470"/>
        <end position="490"/>
    </location>
</feature>
<feature type="domain" description="MacB-like periplasmic core" evidence="9">
    <location>
        <begin position="104"/>
        <end position="324"/>
    </location>
</feature>
<keyword evidence="3 7" id="KW-0812">Transmembrane</keyword>
<keyword evidence="4 7" id="KW-1133">Transmembrane helix</keyword>
<feature type="transmembrane region" description="Helical" evidence="7">
    <location>
        <begin position="825"/>
        <end position="842"/>
    </location>
</feature>
<feature type="transmembrane region" description="Helical" evidence="7">
    <location>
        <begin position="854"/>
        <end position="876"/>
    </location>
</feature>
<evidence type="ECO:0000256" key="2">
    <source>
        <dbReference type="ARBA" id="ARBA00022475"/>
    </source>
</evidence>
<feature type="transmembrane region" description="Helical" evidence="7">
    <location>
        <begin position="519"/>
        <end position="538"/>
    </location>
</feature>
<evidence type="ECO:0000256" key="1">
    <source>
        <dbReference type="ARBA" id="ARBA00004651"/>
    </source>
</evidence>
<dbReference type="GO" id="GO:0005886">
    <property type="term" value="C:plasma membrane"/>
    <property type="evidence" value="ECO:0007669"/>
    <property type="project" value="UniProtKB-SubCell"/>
</dbReference>
<evidence type="ECO:0000256" key="7">
    <source>
        <dbReference type="SAM" id="Phobius"/>
    </source>
</evidence>
<dbReference type="Pfam" id="PF12704">
    <property type="entry name" value="MacB_PCD"/>
    <property type="match status" value="2"/>
</dbReference>
<comment type="subcellular location">
    <subcellularLocation>
        <location evidence="1">Cell membrane</location>
        <topology evidence="1">Multi-pass membrane protein</topology>
    </subcellularLocation>
</comment>
<gene>
    <name evidence="10" type="ORF">EKH83_09850</name>
</gene>
<dbReference type="PANTHER" id="PTHR30572:SF4">
    <property type="entry name" value="ABC TRANSPORTER PERMEASE YTRF"/>
    <property type="match status" value="1"/>
</dbReference>
<name>A0A4Q0MBE8_9SPHI</name>
<dbReference type="InterPro" id="IPR025857">
    <property type="entry name" value="MacB_PCD"/>
</dbReference>
<sequence>MKSACVVDEFSIKCAISVPSVCRKGTIRPSMWAIVLAYFCVHHLFDFGQKINCLCINWLVVSVFYIWHCIGTNALHDRQHLVVMILNFLKTSLRYLYRNKMFAALNILGLSIGISACWVIFCVVDYEFSFDNTIPRKEHIYRVISGFVYDGRESLNGGVPKPLPELISTQIAGVTKVVRVYAEQMDKVGITGGKGFNEPENLVRTDKGYFTMVPYKWLAGSPETVFSGEDEVVLTESRANKYFPGISADKLIGKTISYNDTIKKAISGVVRDLELPTAFIGKEFFSIKKRVYEEAEWTSTNGDDKVYIELADQADPEKVLKDINRNSKERSDAYNRKTNDFFAGNIKQWHELRSLRDIHFSPEIGEAGHKMSKTVVYGLMIIGFFLLLLAAINYVNLSTAQIPQRTKEFGVRKTLGGASNHLIGQIFTETFLIAIFSLLLSFAFSRMIFIALKDIIPDEVPQYINYKIEAAFFLVMAVFLPLIAGAYPAALVSKVDPLAIIRKRVSFPLTGRLNLRKSLIVFQFLVAQVFIIATLIVASQMRFVMRKELGFNRNAVVLVDIPWNIRQKEEYKNKQFSLLNEIRNVPGVVKVSLGDPPMQSGYSSSQFSYNGPKGKTTTGQLYRKEVDSSYIGLYGIKLIAGRNLRQSDIAGELVINETAVKHFGFKSPEDALGKMMENGDGKLTIVGVIKDFHSQTFYNRIDPTALFMNKAELGTFNIKLNSDASESWQQTIGLIRKKWNEFYPADYFGYKFYDQNIEEMYKHEKNVSLLINLSTLISVVISCLGLFGLASLTAFQRTREIGIRKVLGATVSGIIKMLSVDFIKLILVSITIGLPISWYAMNKWLEGFAYRIHIHWWMLISGGTVVIVIALLTISFQAFRAASARPVESLKVE</sequence>
<evidence type="ECO:0000313" key="10">
    <source>
        <dbReference type="EMBL" id="RXF70169.1"/>
    </source>
</evidence>
<keyword evidence="2" id="KW-1003">Cell membrane</keyword>
<feature type="transmembrane region" description="Helical" evidence="7">
    <location>
        <begin position="103"/>
        <end position="126"/>
    </location>
</feature>
<evidence type="ECO:0000256" key="3">
    <source>
        <dbReference type="ARBA" id="ARBA00022692"/>
    </source>
</evidence>
<reference evidence="10 11" key="1">
    <citation type="submission" date="2018-12" db="EMBL/GenBank/DDBJ databases">
        <title>The Draft Genome Sequence of the Soil Bacterium Pedobacter tournemirensis R1.</title>
        <authorList>
            <person name="He J."/>
        </authorList>
    </citation>
    <scope>NUCLEOTIDE SEQUENCE [LARGE SCALE GENOMIC DNA]</scope>
    <source>
        <strain evidence="10 11">R1</strain>
    </source>
</reference>
<keyword evidence="5 7" id="KW-0472">Membrane</keyword>
<feature type="domain" description="MacB-like periplasmic core" evidence="9">
    <location>
        <begin position="531"/>
        <end position="719"/>
    </location>
</feature>
<evidence type="ECO:0000256" key="5">
    <source>
        <dbReference type="ARBA" id="ARBA00023136"/>
    </source>
</evidence>
<dbReference type="AlphaFoldDB" id="A0A4Q0MBE8"/>
<feature type="transmembrane region" description="Helical" evidence="7">
    <location>
        <begin position="431"/>
        <end position="449"/>
    </location>
</feature>
<proteinExistence type="inferred from homology"/>
<evidence type="ECO:0000259" key="9">
    <source>
        <dbReference type="Pfam" id="PF12704"/>
    </source>
</evidence>
<dbReference type="InterPro" id="IPR003838">
    <property type="entry name" value="ABC3_permease_C"/>
</dbReference>
<organism evidence="10 11">
    <name type="scientific">Arcticibacter tournemirensis</name>
    <dbReference type="NCBI Taxonomy" id="699437"/>
    <lineage>
        <taxon>Bacteria</taxon>
        <taxon>Pseudomonadati</taxon>
        <taxon>Bacteroidota</taxon>
        <taxon>Sphingobacteriia</taxon>
        <taxon>Sphingobacteriales</taxon>
        <taxon>Sphingobacteriaceae</taxon>
        <taxon>Arcticibacter</taxon>
    </lineage>
</organism>
<evidence type="ECO:0000256" key="6">
    <source>
        <dbReference type="ARBA" id="ARBA00038076"/>
    </source>
</evidence>
<evidence type="ECO:0000256" key="4">
    <source>
        <dbReference type="ARBA" id="ARBA00022989"/>
    </source>
</evidence>
<protein>
    <submittedName>
        <fullName evidence="10">ABC transporter permease</fullName>
    </submittedName>
</protein>
<feature type="transmembrane region" description="Helical" evidence="7">
    <location>
        <begin position="769"/>
        <end position="795"/>
    </location>
</feature>
<dbReference type="Pfam" id="PF02687">
    <property type="entry name" value="FtsX"/>
    <property type="match status" value="2"/>
</dbReference>
<comment type="caution">
    <text evidence="10">The sequence shown here is derived from an EMBL/GenBank/DDBJ whole genome shotgun (WGS) entry which is preliminary data.</text>
</comment>
<feature type="domain" description="ABC3 transporter permease C-terminal" evidence="8">
    <location>
        <begin position="380"/>
        <end position="497"/>
    </location>
</feature>
<dbReference type="GO" id="GO:0022857">
    <property type="term" value="F:transmembrane transporter activity"/>
    <property type="evidence" value="ECO:0007669"/>
    <property type="project" value="TreeGrafter"/>
</dbReference>
<evidence type="ECO:0000313" key="11">
    <source>
        <dbReference type="Proteomes" id="UP000290848"/>
    </source>
</evidence>
<feature type="transmembrane region" description="Helical" evidence="7">
    <location>
        <begin position="375"/>
        <end position="395"/>
    </location>
</feature>
<comment type="similarity">
    <text evidence="6">Belongs to the ABC-4 integral membrane protein family.</text>
</comment>
<feature type="domain" description="ABC3 transporter permease C-terminal" evidence="8">
    <location>
        <begin position="775"/>
        <end position="883"/>
    </location>
</feature>
<evidence type="ECO:0000259" key="8">
    <source>
        <dbReference type="Pfam" id="PF02687"/>
    </source>
</evidence>